<feature type="coiled-coil region" evidence="1">
    <location>
        <begin position="259"/>
        <end position="286"/>
    </location>
</feature>
<organism evidence="2 3">
    <name type="scientific">Phytophthora palmivora</name>
    <dbReference type="NCBI Taxonomy" id="4796"/>
    <lineage>
        <taxon>Eukaryota</taxon>
        <taxon>Sar</taxon>
        <taxon>Stramenopiles</taxon>
        <taxon>Oomycota</taxon>
        <taxon>Peronosporomycetes</taxon>
        <taxon>Peronosporales</taxon>
        <taxon>Peronosporaceae</taxon>
        <taxon>Phytophthora</taxon>
    </lineage>
</organism>
<gene>
    <name evidence="2" type="ORF">PHPALM_20937</name>
</gene>
<accession>A0A2P4XDK2</accession>
<comment type="caution">
    <text evidence="2">The sequence shown here is derived from an EMBL/GenBank/DDBJ whole genome shotgun (WGS) entry which is preliminary data.</text>
</comment>
<evidence type="ECO:0000313" key="2">
    <source>
        <dbReference type="EMBL" id="POM63630.1"/>
    </source>
</evidence>
<proteinExistence type="predicted"/>
<name>A0A2P4XDK2_9STRA</name>
<dbReference type="CDD" id="cd14686">
    <property type="entry name" value="bZIP"/>
    <property type="match status" value="1"/>
</dbReference>
<feature type="coiled-coil region" evidence="1">
    <location>
        <begin position="5"/>
        <end position="62"/>
    </location>
</feature>
<dbReference type="Proteomes" id="UP000237271">
    <property type="component" value="Unassembled WGS sequence"/>
</dbReference>
<reference evidence="2 3" key="1">
    <citation type="journal article" date="2017" name="Genome Biol. Evol.">
        <title>Phytophthora megakarya and P. palmivora, closely related causal agents of cacao black pod rot, underwent increases in genome sizes and gene numbers by different mechanisms.</title>
        <authorList>
            <person name="Ali S.S."/>
            <person name="Shao J."/>
            <person name="Lary D.J."/>
            <person name="Kronmiller B."/>
            <person name="Shen D."/>
            <person name="Strem M.D."/>
            <person name="Amoako-Attah I."/>
            <person name="Akrofi A.Y."/>
            <person name="Begoude B.A."/>
            <person name="Ten Hoopen G.M."/>
            <person name="Coulibaly K."/>
            <person name="Kebe B.I."/>
            <person name="Melnick R.L."/>
            <person name="Guiltinan M.J."/>
            <person name="Tyler B.M."/>
            <person name="Meinhardt L.W."/>
            <person name="Bailey B.A."/>
        </authorList>
    </citation>
    <scope>NUCLEOTIDE SEQUENCE [LARGE SCALE GENOMIC DNA]</scope>
    <source>
        <strain evidence="3">sbr112.9</strain>
    </source>
</reference>
<dbReference type="AlphaFoldDB" id="A0A2P4XDK2"/>
<keyword evidence="3" id="KW-1185">Reference proteome</keyword>
<sequence length="472" mass="53687">MLSYAEQMRANIEAYHRERRRKNQERYRAKQRQMAEDLQVNNHKLQEELQQLQRTRDMLSVNSIKAKETVWSVAVEYFRVFRRGLLSTEDTDLLELDFLKATMAPDLDAGTVRGLEALARNWKAFTQFFQDVQIRLGRLDEVAENSLVASTTTSITITRHSLSCMFPHLISDGHEGAEGSHIASRLLNQRIVMRGSVHLNWDSDSNRVISLITQADMLSPVLQLLGNLEDVSLTFTNALISPDCNLVETKYLNHQQLYRKRQQKLMKDLESNNQQLREESEGLSRQLYILSSEISKKTSVWSVAMEYFRVFHRGLLSCGGVRRVELEFLKAAMAPDLNAGTVRGFKNLVVNWELFTCAFQDVRVQLGRLDQAAENSLVASTTTSFTFTEMSLSNMFPCLSDRVATKLLGQRLVLRGSVRFDWDSTNKRVVSLISQADMLSPILKLLGSLQDASLVFTNARIQPDGNLVTTAL</sequence>
<evidence type="ECO:0008006" key="4">
    <source>
        <dbReference type="Google" id="ProtNLM"/>
    </source>
</evidence>
<dbReference type="OrthoDB" id="127157at2759"/>
<dbReference type="EMBL" id="NCKW01011373">
    <property type="protein sequence ID" value="POM63630.1"/>
    <property type="molecule type" value="Genomic_DNA"/>
</dbReference>
<keyword evidence="1" id="KW-0175">Coiled coil</keyword>
<evidence type="ECO:0000313" key="3">
    <source>
        <dbReference type="Proteomes" id="UP000237271"/>
    </source>
</evidence>
<protein>
    <recommendedName>
        <fullName evidence="4">Bzip transcription factor</fullName>
    </recommendedName>
</protein>
<evidence type="ECO:0000256" key="1">
    <source>
        <dbReference type="SAM" id="Coils"/>
    </source>
</evidence>